<dbReference type="InterPro" id="IPR001789">
    <property type="entry name" value="Sig_transdc_resp-reg_receiver"/>
</dbReference>
<dbReference type="AlphaFoldDB" id="A0A1G2KU43"/>
<dbReference type="Gene3D" id="3.40.50.2300">
    <property type="match status" value="1"/>
</dbReference>
<name>A0A1G2KU43_9BACT</name>
<evidence type="ECO:0000256" key="1">
    <source>
        <dbReference type="ARBA" id="ARBA00022553"/>
    </source>
</evidence>
<dbReference type="Pfam" id="PF00072">
    <property type="entry name" value="Response_reg"/>
    <property type="match status" value="1"/>
</dbReference>
<comment type="caution">
    <text evidence="4">The sequence shown here is derived from an EMBL/GenBank/DDBJ whole genome shotgun (WGS) entry which is preliminary data.</text>
</comment>
<proteinExistence type="predicted"/>
<organism evidence="4 5">
    <name type="scientific">Candidatus Sungbacteria bacterium RIFCSPHIGHO2_02_FULL_49_20</name>
    <dbReference type="NCBI Taxonomy" id="1802272"/>
    <lineage>
        <taxon>Bacteria</taxon>
        <taxon>Candidatus Sungiibacteriota</taxon>
    </lineage>
</organism>
<evidence type="ECO:0000313" key="5">
    <source>
        <dbReference type="Proteomes" id="UP000178710"/>
    </source>
</evidence>
<feature type="modified residue" description="4-aspartylphosphate" evidence="2">
    <location>
        <position position="55"/>
    </location>
</feature>
<feature type="domain" description="Response regulatory" evidence="3">
    <location>
        <begin position="6"/>
        <end position="122"/>
    </location>
</feature>
<evidence type="ECO:0000259" key="3">
    <source>
        <dbReference type="PROSITE" id="PS50110"/>
    </source>
</evidence>
<evidence type="ECO:0000313" key="4">
    <source>
        <dbReference type="EMBL" id="OHA02132.1"/>
    </source>
</evidence>
<dbReference type="GO" id="GO:0000160">
    <property type="term" value="P:phosphorelay signal transduction system"/>
    <property type="evidence" value="ECO:0007669"/>
    <property type="project" value="InterPro"/>
</dbReference>
<dbReference type="PANTHER" id="PTHR44591:SF23">
    <property type="entry name" value="CHEY SUBFAMILY"/>
    <property type="match status" value="1"/>
</dbReference>
<dbReference type="PROSITE" id="PS50110">
    <property type="entry name" value="RESPONSE_REGULATORY"/>
    <property type="match status" value="1"/>
</dbReference>
<sequence>MTGSVHVLLIEDDPFLSELASKKFIAAGFRLSYFNNAEDALVGLPGLAPDIILLDILLPRLNGFDFLQTIKGDEKLKKIPVVILSNLGSQLEIDRGMKLGAETYLVKANVTLDEIVVKVKEVAAKHLK</sequence>
<accession>A0A1G2KU43</accession>
<protein>
    <recommendedName>
        <fullName evidence="3">Response regulatory domain-containing protein</fullName>
    </recommendedName>
</protein>
<reference evidence="4 5" key="1">
    <citation type="journal article" date="2016" name="Nat. Commun.">
        <title>Thousands of microbial genomes shed light on interconnected biogeochemical processes in an aquifer system.</title>
        <authorList>
            <person name="Anantharaman K."/>
            <person name="Brown C.T."/>
            <person name="Hug L.A."/>
            <person name="Sharon I."/>
            <person name="Castelle C.J."/>
            <person name="Probst A.J."/>
            <person name="Thomas B.C."/>
            <person name="Singh A."/>
            <person name="Wilkins M.J."/>
            <person name="Karaoz U."/>
            <person name="Brodie E.L."/>
            <person name="Williams K.H."/>
            <person name="Hubbard S.S."/>
            <person name="Banfield J.F."/>
        </authorList>
    </citation>
    <scope>NUCLEOTIDE SEQUENCE [LARGE SCALE GENOMIC DNA]</scope>
</reference>
<dbReference type="SMART" id="SM00448">
    <property type="entry name" value="REC"/>
    <property type="match status" value="1"/>
</dbReference>
<dbReference type="InterPro" id="IPR011006">
    <property type="entry name" value="CheY-like_superfamily"/>
</dbReference>
<dbReference type="SUPFAM" id="SSF52172">
    <property type="entry name" value="CheY-like"/>
    <property type="match status" value="1"/>
</dbReference>
<evidence type="ECO:0000256" key="2">
    <source>
        <dbReference type="PROSITE-ProRule" id="PRU00169"/>
    </source>
</evidence>
<dbReference type="EMBL" id="MHQK01000009">
    <property type="protein sequence ID" value="OHA02132.1"/>
    <property type="molecule type" value="Genomic_DNA"/>
</dbReference>
<dbReference type="Proteomes" id="UP000178710">
    <property type="component" value="Unassembled WGS sequence"/>
</dbReference>
<gene>
    <name evidence="4" type="ORF">A3C12_02815</name>
</gene>
<dbReference type="InterPro" id="IPR050595">
    <property type="entry name" value="Bact_response_regulator"/>
</dbReference>
<dbReference type="PANTHER" id="PTHR44591">
    <property type="entry name" value="STRESS RESPONSE REGULATOR PROTEIN 1"/>
    <property type="match status" value="1"/>
</dbReference>
<keyword evidence="1 2" id="KW-0597">Phosphoprotein</keyword>